<gene>
    <name evidence="3" type="ORF">ACFPYI_07170</name>
</gene>
<proteinExistence type="predicted"/>
<organism evidence="3 4">
    <name type="scientific">Halomarina salina</name>
    <dbReference type="NCBI Taxonomy" id="1872699"/>
    <lineage>
        <taxon>Archaea</taxon>
        <taxon>Methanobacteriati</taxon>
        <taxon>Methanobacteriota</taxon>
        <taxon>Stenosarchaea group</taxon>
        <taxon>Halobacteria</taxon>
        <taxon>Halobacteriales</taxon>
        <taxon>Natronomonadaceae</taxon>
        <taxon>Halomarina</taxon>
    </lineage>
</organism>
<sequence length="154" mass="15832">MSGDGWDGGDGGGESDANHSSGGDDAATVRAYLLREHRPLLAAVLDCAEAVAEADGTALGDATDRFERALRDRGVVDALPDVLSGAVAAIGASLPAEPVAAPPYVVVTRSGPVARATLPERGRLVLTVAAFARRDGTWARTAETPEEALTVELR</sequence>
<evidence type="ECO:0000313" key="4">
    <source>
        <dbReference type="Proteomes" id="UP001596099"/>
    </source>
</evidence>
<evidence type="ECO:0000313" key="3">
    <source>
        <dbReference type="EMBL" id="MFC5971110.1"/>
    </source>
</evidence>
<dbReference type="AlphaFoldDB" id="A0ABD5RLN2"/>
<evidence type="ECO:0000259" key="2">
    <source>
        <dbReference type="Pfam" id="PF25950"/>
    </source>
</evidence>
<dbReference type="RefSeq" id="WP_247414023.1">
    <property type="nucleotide sequence ID" value="NZ_JALLGW010000001.1"/>
</dbReference>
<accession>A0ABD5RLN2</accession>
<dbReference type="InterPro" id="IPR058294">
    <property type="entry name" value="DUF7988"/>
</dbReference>
<feature type="domain" description="DUF7988" evidence="2">
    <location>
        <begin position="28"/>
        <end position="154"/>
    </location>
</feature>
<feature type="region of interest" description="Disordered" evidence="1">
    <location>
        <begin position="1"/>
        <end position="24"/>
    </location>
</feature>
<comment type="caution">
    <text evidence="3">The sequence shown here is derived from an EMBL/GenBank/DDBJ whole genome shotgun (WGS) entry which is preliminary data.</text>
</comment>
<feature type="compositionally biased region" description="Gly residues" evidence="1">
    <location>
        <begin position="1"/>
        <end position="14"/>
    </location>
</feature>
<dbReference type="Pfam" id="PF25950">
    <property type="entry name" value="DUF7988"/>
    <property type="match status" value="1"/>
</dbReference>
<evidence type="ECO:0000256" key="1">
    <source>
        <dbReference type="SAM" id="MobiDB-lite"/>
    </source>
</evidence>
<dbReference type="EMBL" id="JBHSQH010000001">
    <property type="protein sequence ID" value="MFC5971110.1"/>
    <property type="molecule type" value="Genomic_DNA"/>
</dbReference>
<reference evidence="3 4" key="1">
    <citation type="journal article" date="2019" name="Int. J. Syst. Evol. Microbiol.">
        <title>The Global Catalogue of Microorganisms (GCM) 10K type strain sequencing project: providing services to taxonomists for standard genome sequencing and annotation.</title>
        <authorList>
            <consortium name="The Broad Institute Genomics Platform"/>
            <consortium name="The Broad Institute Genome Sequencing Center for Infectious Disease"/>
            <person name="Wu L."/>
            <person name="Ma J."/>
        </authorList>
    </citation>
    <scope>NUCLEOTIDE SEQUENCE [LARGE SCALE GENOMIC DNA]</scope>
    <source>
        <strain evidence="3 4">CGMCC 1.12543</strain>
    </source>
</reference>
<name>A0ABD5RLN2_9EURY</name>
<keyword evidence="4" id="KW-1185">Reference proteome</keyword>
<protein>
    <recommendedName>
        <fullName evidence="2">DUF7988 domain-containing protein</fullName>
    </recommendedName>
</protein>
<dbReference type="Proteomes" id="UP001596099">
    <property type="component" value="Unassembled WGS sequence"/>
</dbReference>